<accession>A0A6A6DT68</accession>
<dbReference type="PANTHER" id="PTHR36124:SF1">
    <property type="entry name" value="ER-BOUND OXYGENASE MPAB_MPAB'_RUBBER OXYGENASE CATALYTIC DOMAIN-CONTAINING PROTEIN"/>
    <property type="match status" value="1"/>
</dbReference>
<dbReference type="AlphaFoldDB" id="A0A6A6DT68"/>
<proteinExistence type="predicted"/>
<keyword evidence="2" id="KW-1185">Reference proteome</keyword>
<dbReference type="OrthoDB" id="545169at2759"/>
<evidence type="ECO:0000313" key="2">
    <source>
        <dbReference type="Proteomes" id="UP000800200"/>
    </source>
</evidence>
<protein>
    <submittedName>
        <fullName evidence="1">Uncharacterized protein</fullName>
    </submittedName>
</protein>
<sequence>MALTSVLTVGFVALSSYLLLCRGLRYLRRDGKHAQYPYKSREDFSKMTAQHAFEITKYTISLEFPFTIEKALQFALFRTYGIPTISKLLCDTRQLSEARNAPKRYADTAILITEFLTHEPTSDRACSAIARMNYLHGMWQKRGRISNDDMLYTLSLFVLEVDRWVRTYEWRALTPMELCAFGTQWKSIGDVMGISFAGLKHGPSDFVDGLQFVEDLRHWAEDYEKRTMVPNGWNHKLAEETIAILLCNAPHFLKPYGKQAVITLMDGRLRRAMMYPDPPSQYLPLVSFALHARKLFIRHLLPPRPYFMRFRTVSDGPDPKTGRYHQTIYEAEPWYVKPTLYNRYNLAAWFRWLLGKPYPGPKKFKPEGYDILELGPLNLENSGQDECKETRERLMGAGRGACPFAFKG</sequence>
<evidence type="ECO:0000313" key="1">
    <source>
        <dbReference type="EMBL" id="KAF2182243.1"/>
    </source>
</evidence>
<dbReference type="PANTHER" id="PTHR36124">
    <property type="match status" value="1"/>
</dbReference>
<organism evidence="1 2">
    <name type="scientific">Zopfia rhizophila CBS 207.26</name>
    <dbReference type="NCBI Taxonomy" id="1314779"/>
    <lineage>
        <taxon>Eukaryota</taxon>
        <taxon>Fungi</taxon>
        <taxon>Dikarya</taxon>
        <taxon>Ascomycota</taxon>
        <taxon>Pezizomycotina</taxon>
        <taxon>Dothideomycetes</taxon>
        <taxon>Dothideomycetes incertae sedis</taxon>
        <taxon>Zopfiaceae</taxon>
        <taxon>Zopfia</taxon>
    </lineage>
</organism>
<reference evidence="1" key="1">
    <citation type="journal article" date="2020" name="Stud. Mycol.">
        <title>101 Dothideomycetes genomes: a test case for predicting lifestyles and emergence of pathogens.</title>
        <authorList>
            <person name="Haridas S."/>
            <person name="Albert R."/>
            <person name="Binder M."/>
            <person name="Bloem J."/>
            <person name="Labutti K."/>
            <person name="Salamov A."/>
            <person name="Andreopoulos B."/>
            <person name="Baker S."/>
            <person name="Barry K."/>
            <person name="Bills G."/>
            <person name="Bluhm B."/>
            <person name="Cannon C."/>
            <person name="Castanera R."/>
            <person name="Culley D."/>
            <person name="Daum C."/>
            <person name="Ezra D."/>
            <person name="Gonzalez J."/>
            <person name="Henrissat B."/>
            <person name="Kuo A."/>
            <person name="Liang C."/>
            <person name="Lipzen A."/>
            <person name="Lutzoni F."/>
            <person name="Magnuson J."/>
            <person name="Mondo S."/>
            <person name="Nolan M."/>
            <person name="Ohm R."/>
            <person name="Pangilinan J."/>
            <person name="Park H.-J."/>
            <person name="Ramirez L."/>
            <person name="Alfaro M."/>
            <person name="Sun H."/>
            <person name="Tritt A."/>
            <person name="Yoshinaga Y."/>
            <person name="Zwiers L.-H."/>
            <person name="Turgeon B."/>
            <person name="Goodwin S."/>
            <person name="Spatafora J."/>
            <person name="Crous P."/>
            <person name="Grigoriev I."/>
        </authorList>
    </citation>
    <scope>NUCLEOTIDE SEQUENCE</scope>
    <source>
        <strain evidence="1">CBS 207.26</strain>
    </source>
</reference>
<dbReference type="InterPro" id="IPR046366">
    <property type="entry name" value="MPAB"/>
</dbReference>
<dbReference type="Proteomes" id="UP000800200">
    <property type="component" value="Unassembled WGS sequence"/>
</dbReference>
<gene>
    <name evidence="1" type="ORF">K469DRAFT_637108</name>
</gene>
<name>A0A6A6DT68_9PEZI</name>
<dbReference type="EMBL" id="ML994649">
    <property type="protein sequence ID" value="KAF2182243.1"/>
    <property type="molecule type" value="Genomic_DNA"/>
</dbReference>
<dbReference type="GO" id="GO:0016491">
    <property type="term" value="F:oxidoreductase activity"/>
    <property type="evidence" value="ECO:0007669"/>
    <property type="project" value="InterPro"/>
</dbReference>